<dbReference type="InterPro" id="IPR046133">
    <property type="entry name" value="DUF6130"/>
</dbReference>
<evidence type="ECO:0008006" key="3">
    <source>
        <dbReference type="Google" id="ProtNLM"/>
    </source>
</evidence>
<reference evidence="1 2" key="1">
    <citation type="submission" date="2018-06" db="EMBL/GenBank/DDBJ databases">
        <title>Genomic Encyclopedia of Type Strains, Phase IV (KMG-IV): sequencing the most valuable type-strain genomes for metagenomic binning, comparative biology and taxonomic classification.</title>
        <authorList>
            <person name="Goeker M."/>
        </authorList>
    </citation>
    <scope>NUCLEOTIDE SEQUENCE [LARGE SCALE GENOMIC DNA]</scope>
    <source>
        <strain evidence="1 2">DSM 24875</strain>
    </source>
</reference>
<protein>
    <recommendedName>
        <fullName evidence="3">DUF4399 domain-containing protein</fullName>
    </recommendedName>
</protein>
<keyword evidence="2" id="KW-1185">Reference proteome</keyword>
<organism evidence="1 2">
    <name type="scientific">Roseiarcus fermentans</name>
    <dbReference type="NCBI Taxonomy" id="1473586"/>
    <lineage>
        <taxon>Bacteria</taxon>
        <taxon>Pseudomonadati</taxon>
        <taxon>Pseudomonadota</taxon>
        <taxon>Alphaproteobacteria</taxon>
        <taxon>Hyphomicrobiales</taxon>
        <taxon>Roseiarcaceae</taxon>
        <taxon>Roseiarcus</taxon>
    </lineage>
</organism>
<dbReference type="EMBL" id="QNRK01000045">
    <property type="protein sequence ID" value="RBP03262.1"/>
    <property type="molecule type" value="Genomic_DNA"/>
</dbReference>
<dbReference type="Pfam" id="PF19625">
    <property type="entry name" value="DUF6130"/>
    <property type="match status" value="1"/>
</dbReference>
<name>A0A366ELG0_9HYPH</name>
<dbReference type="Proteomes" id="UP000253529">
    <property type="component" value="Unassembled WGS sequence"/>
</dbReference>
<accession>A0A366ELG0</accession>
<proteinExistence type="predicted"/>
<sequence length="73" mass="7836">MPVFGPGALDVSPRIGHIHVTVDDAPWRWADASGEPLIIQSLPPGSHKVLIQLADPTHRAIDQGVVELVIAEK</sequence>
<evidence type="ECO:0000313" key="2">
    <source>
        <dbReference type="Proteomes" id="UP000253529"/>
    </source>
</evidence>
<evidence type="ECO:0000313" key="1">
    <source>
        <dbReference type="EMBL" id="RBP03262.1"/>
    </source>
</evidence>
<dbReference type="AlphaFoldDB" id="A0A366ELG0"/>
<comment type="caution">
    <text evidence="1">The sequence shown here is derived from an EMBL/GenBank/DDBJ whole genome shotgun (WGS) entry which is preliminary data.</text>
</comment>
<gene>
    <name evidence="1" type="ORF">DFR50_14515</name>
</gene>